<dbReference type="Proteomes" id="UP000562124">
    <property type="component" value="Unassembled WGS sequence"/>
</dbReference>
<organism evidence="2 3">
    <name type="scientific">Cellulomonas fimi</name>
    <dbReference type="NCBI Taxonomy" id="1708"/>
    <lineage>
        <taxon>Bacteria</taxon>
        <taxon>Bacillati</taxon>
        <taxon>Actinomycetota</taxon>
        <taxon>Actinomycetes</taxon>
        <taxon>Micrococcales</taxon>
        <taxon>Cellulomonadaceae</taxon>
        <taxon>Cellulomonas</taxon>
    </lineage>
</organism>
<dbReference type="Gene3D" id="3.30.420.40">
    <property type="match status" value="2"/>
</dbReference>
<feature type="region of interest" description="Disordered" evidence="1">
    <location>
        <begin position="402"/>
        <end position="481"/>
    </location>
</feature>
<dbReference type="SUPFAM" id="SSF53067">
    <property type="entry name" value="Actin-like ATPase domain"/>
    <property type="match status" value="1"/>
</dbReference>
<proteinExistence type="predicted"/>
<feature type="compositionally biased region" description="Low complexity" evidence="1">
    <location>
        <begin position="317"/>
        <end position="330"/>
    </location>
</feature>
<protein>
    <recommendedName>
        <fullName evidence="4">Heat shock protein 70</fullName>
    </recommendedName>
</protein>
<dbReference type="Gene3D" id="3.90.640.10">
    <property type="entry name" value="Actin, Chain A, domain 4"/>
    <property type="match status" value="1"/>
</dbReference>
<dbReference type="InterPro" id="IPR043129">
    <property type="entry name" value="ATPase_NBD"/>
</dbReference>
<sequence>MGYALGVDLDGESATIALNRAQPPGRHEQDVLEPPPRPLPLHRLVDRVGDPVPVHEDGLVVSAESAVAAAVVTAVEAVAVHEGSGPDEVTVAYPPTWGPYRTALLSAALAEAGLVDFTLLPDAVAAVLHVDRSVLDAGGPDVVAVLDLRSEHLRVTTVGSHRERDRPGTVLGHPVVVETFGASDIDDAVLAHVRAVLGPSLPVMDDAAARTLRAECARAARLLAVHPSVSFTSPGAAQRVEVRMVAAELEDRVRERAASAVTKAAEAVVAAAPGGVDRVLLLGAAASLPLLAELVALEFDAPLTVVDDDAAHAVARGAAQAARSGRTAAAPDERAEPEPSGRTRRRRAPGPSGAAEPADRSAAPHRRRPTRSTRRTRAAAMAAGGALVLAVSALAVSGAALTQDGAEPPGASTLSTDDGSSLGDVVSRMFGGGLGERDGATPLDPTPPDPPPLDPTPPDPTSPVLGPPSGLAPGAAEDAAG</sequence>
<feature type="compositionally biased region" description="Pro residues" evidence="1">
    <location>
        <begin position="444"/>
        <end position="461"/>
    </location>
</feature>
<comment type="caution">
    <text evidence="2">The sequence shown here is derived from an EMBL/GenBank/DDBJ whole genome shotgun (WGS) entry which is preliminary data.</text>
</comment>
<dbReference type="RefSeq" id="WP_169325170.1">
    <property type="nucleotide sequence ID" value="NZ_JABCJJ010000017.1"/>
</dbReference>
<feature type="compositionally biased region" description="Basic and acidic residues" evidence="1">
    <location>
        <begin position="331"/>
        <end position="341"/>
    </location>
</feature>
<reference evidence="2 3" key="1">
    <citation type="submission" date="2020-04" db="EMBL/GenBank/DDBJ databases">
        <title>Sequencing and Assembly of C. fimi.</title>
        <authorList>
            <person name="Ramsey A.R."/>
        </authorList>
    </citation>
    <scope>NUCLEOTIDE SEQUENCE [LARGE SCALE GENOMIC DNA]</scope>
    <source>
        <strain evidence="2 3">SB</strain>
    </source>
</reference>
<evidence type="ECO:0000256" key="1">
    <source>
        <dbReference type="SAM" id="MobiDB-lite"/>
    </source>
</evidence>
<dbReference type="AlphaFoldDB" id="A0A7Y0QH54"/>
<keyword evidence="3" id="KW-1185">Reference proteome</keyword>
<evidence type="ECO:0000313" key="2">
    <source>
        <dbReference type="EMBL" id="NMR20791.1"/>
    </source>
</evidence>
<feature type="compositionally biased region" description="Basic residues" evidence="1">
    <location>
        <begin position="363"/>
        <end position="377"/>
    </location>
</feature>
<evidence type="ECO:0000313" key="3">
    <source>
        <dbReference type="Proteomes" id="UP000562124"/>
    </source>
</evidence>
<name>A0A7Y0QH54_CELFI</name>
<accession>A0A7Y0QH54</accession>
<dbReference type="EMBL" id="JABCJJ010000017">
    <property type="protein sequence ID" value="NMR20791.1"/>
    <property type="molecule type" value="Genomic_DNA"/>
</dbReference>
<gene>
    <name evidence="2" type="ORF">HIR71_11270</name>
</gene>
<evidence type="ECO:0008006" key="4">
    <source>
        <dbReference type="Google" id="ProtNLM"/>
    </source>
</evidence>
<feature type="region of interest" description="Disordered" evidence="1">
    <location>
        <begin position="317"/>
        <end position="379"/>
    </location>
</feature>